<keyword evidence="1" id="KW-0472">Membrane</keyword>
<keyword evidence="1" id="KW-1133">Transmembrane helix</keyword>
<feature type="transmembrane region" description="Helical" evidence="1">
    <location>
        <begin position="41"/>
        <end position="62"/>
    </location>
</feature>
<feature type="transmembrane region" description="Helical" evidence="1">
    <location>
        <begin position="90"/>
        <end position="107"/>
    </location>
</feature>
<feature type="transmembrane region" description="Helical" evidence="1">
    <location>
        <begin position="119"/>
        <end position="141"/>
    </location>
</feature>
<organism evidence="2">
    <name type="scientific">hydrothermal vent metagenome</name>
    <dbReference type="NCBI Taxonomy" id="652676"/>
    <lineage>
        <taxon>unclassified sequences</taxon>
        <taxon>metagenomes</taxon>
        <taxon>ecological metagenomes</taxon>
    </lineage>
</organism>
<reference evidence="2" key="1">
    <citation type="submission" date="2018-06" db="EMBL/GenBank/DDBJ databases">
        <authorList>
            <person name="Zhirakovskaya E."/>
        </authorList>
    </citation>
    <scope>NUCLEOTIDE SEQUENCE</scope>
</reference>
<gene>
    <name evidence="2" type="ORF">MNBD_ALPHA12-801</name>
</gene>
<sequence>MSKELILMLHPTFGVLAVLAAGWVFVEALNARDANISRLRGASILTAVFMWLTYIVAGYWYVVFYGADKVIIKDGPWPIAHGFFMETKEHVFLMLLLLATFLPIAAYGHVVKNKSVKKLVLWTSALVVLTGLAMEGAGAFISMGVRVGLQAAQV</sequence>
<dbReference type="EMBL" id="UOEO01000144">
    <property type="protein sequence ID" value="VAW20670.1"/>
    <property type="molecule type" value="Genomic_DNA"/>
</dbReference>
<accession>A0A3B0TVA6</accession>
<feature type="transmembrane region" description="Helical" evidence="1">
    <location>
        <begin position="6"/>
        <end position="29"/>
    </location>
</feature>
<protein>
    <submittedName>
        <fullName evidence="2">Uncharacterized protein</fullName>
    </submittedName>
</protein>
<evidence type="ECO:0000256" key="1">
    <source>
        <dbReference type="SAM" id="Phobius"/>
    </source>
</evidence>
<name>A0A3B0TVA6_9ZZZZ</name>
<proteinExistence type="predicted"/>
<evidence type="ECO:0000313" key="2">
    <source>
        <dbReference type="EMBL" id="VAW20670.1"/>
    </source>
</evidence>
<dbReference type="AlphaFoldDB" id="A0A3B0TVA6"/>
<keyword evidence="1" id="KW-0812">Transmembrane</keyword>